<dbReference type="Proteomes" id="UP000326939">
    <property type="component" value="Chromosome 8"/>
</dbReference>
<sequence length="86" mass="10114">MRTPLVVNSFEVARKIMMDSRSHRSTSSAISSSQIDRSYPRALNFLPVSWENQDGRWLSFFEALDIDFSDLKILERLQKITSYRRD</sequence>
<protein>
    <submittedName>
        <fullName evidence="1">Uncharacterized protein</fullName>
    </submittedName>
</protein>
<evidence type="ECO:0000313" key="2">
    <source>
        <dbReference type="Proteomes" id="UP000326939"/>
    </source>
</evidence>
<proteinExistence type="predicted"/>
<dbReference type="EMBL" id="VDCV01000008">
    <property type="protein sequence ID" value="KAB5544480.1"/>
    <property type="molecule type" value="Genomic_DNA"/>
</dbReference>
<dbReference type="AlphaFoldDB" id="A0A5N5LPA4"/>
<accession>A0A5N5LPA4</accession>
<gene>
    <name evidence="1" type="ORF">DKX38_012592</name>
</gene>
<comment type="caution">
    <text evidence="1">The sequence shown here is derived from an EMBL/GenBank/DDBJ whole genome shotgun (WGS) entry which is preliminary data.</text>
</comment>
<keyword evidence="2" id="KW-1185">Reference proteome</keyword>
<name>A0A5N5LPA4_9ROSI</name>
<evidence type="ECO:0000313" key="1">
    <source>
        <dbReference type="EMBL" id="KAB5544480.1"/>
    </source>
</evidence>
<organism evidence="1 2">
    <name type="scientific">Salix brachista</name>
    <dbReference type="NCBI Taxonomy" id="2182728"/>
    <lineage>
        <taxon>Eukaryota</taxon>
        <taxon>Viridiplantae</taxon>
        <taxon>Streptophyta</taxon>
        <taxon>Embryophyta</taxon>
        <taxon>Tracheophyta</taxon>
        <taxon>Spermatophyta</taxon>
        <taxon>Magnoliopsida</taxon>
        <taxon>eudicotyledons</taxon>
        <taxon>Gunneridae</taxon>
        <taxon>Pentapetalae</taxon>
        <taxon>rosids</taxon>
        <taxon>fabids</taxon>
        <taxon>Malpighiales</taxon>
        <taxon>Salicaceae</taxon>
        <taxon>Saliceae</taxon>
        <taxon>Salix</taxon>
    </lineage>
</organism>
<reference evidence="2" key="1">
    <citation type="journal article" date="2019" name="Gigascience">
        <title>De novo genome assembly of the endangered Acer yangbiense, a plant species with extremely small populations endemic to Yunnan Province, China.</title>
        <authorList>
            <person name="Yang J."/>
            <person name="Wariss H.M."/>
            <person name="Tao L."/>
            <person name="Zhang R."/>
            <person name="Yun Q."/>
            <person name="Hollingsworth P."/>
            <person name="Dao Z."/>
            <person name="Luo G."/>
            <person name="Guo H."/>
            <person name="Ma Y."/>
            <person name="Sun W."/>
        </authorList>
    </citation>
    <scope>NUCLEOTIDE SEQUENCE [LARGE SCALE GENOMIC DNA]</scope>
    <source>
        <strain evidence="2">cv. br00</strain>
    </source>
</reference>